<dbReference type="EMBL" id="QRTF01000068">
    <property type="protein sequence ID" value="RGQ42793.1"/>
    <property type="molecule type" value="Genomic_DNA"/>
</dbReference>
<evidence type="ECO:0000313" key="2">
    <source>
        <dbReference type="EMBL" id="RGR63208.1"/>
    </source>
</evidence>
<dbReference type="Proteomes" id="UP000285820">
    <property type="component" value="Unassembled WGS sequence"/>
</dbReference>
<sequence>MYNDLYCKVFVDTDMDYEKLFALLINFINGKKEAVNYIITEWCDISVQKNKEYNVEQYLLDSTDFLYWKYYLDIEPHNIEESQYIENIANLLSYLRRCCKNVIIACDFEDEVNNMM</sequence>
<dbReference type="Proteomes" id="UP000286271">
    <property type="component" value="Unassembled WGS sequence"/>
</dbReference>
<dbReference type="EMBL" id="QRUN01000069">
    <property type="protein sequence ID" value="RGR63208.1"/>
    <property type="molecule type" value="Genomic_DNA"/>
</dbReference>
<evidence type="ECO:0000313" key="7">
    <source>
        <dbReference type="Proteomes" id="UP000285820"/>
    </source>
</evidence>
<evidence type="ECO:0000313" key="1">
    <source>
        <dbReference type="EMBL" id="RGQ42793.1"/>
    </source>
</evidence>
<dbReference type="Proteomes" id="UP000283492">
    <property type="component" value="Unassembled WGS sequence"/>
</dbReference>
<evidence type="ECO:0000313" key="4">
    <source>
        <dbReference type="EMBL" id="RHE89711.1"/>
    </source>
</evidence>
<evidence type="ECO:0000313" key="3">
    <source>
        <dbReference type="EMBL" id="RHA82199.1"/>
    </source>
</evidence>
<organism evidence="3 5">
    <name type="scientific">Roseburia inulinivorans</name>
    <dbReference type="NCBI Taxonomy" id="360807"/>
    <lineage>
        <taxon>Bacteria</taxon>
        <taxon>Bacillati</taxon>
        <taxon>Bacillota</taxon>
        <taxon>Clostridia</taxon>
        <taxon>Lachnospirales</taxon>
        <taxon>Lachnospiraceae</taxon>
        <taxon>Roseburia</taxon>
    </lineage>
</organism>
<dbReference type="Proteomes" id="UP000283738">
    <property type="component" value="Unassembled WGS sequence"/>
</dbReference>
<evidence type="ECO:0000313" key="5">
    <source>
        <dbReference type="Proteomes" id="UP000283492"/>
    </source>
</evidence>
<evidence type="ECO:0000313" key="6">
    <source>
        <dbReference type="Proteomes" id="UP000283738"/>
    </source>
</evidence>
<reference evidence="5 6" key="1">
    <citation type="submission" date="2018-08" db="EMBL/GenBank/DDBJ databases">
        <title>A genome reference for cultivated species of the human gut microbiota.</title>
        <authorList>
            <person name="Zou Y."/>
            <person name="Xue W."/>
            <person name="Luo G."/>
        </authorList>
    </citation>
    <scope>NUCLEOTIDE SEQUENCE [LARGE SCALE GENOMIC DNA]</scope>
    <source>
        <strain evidence="2 7">AF24-4</strain>
        <strain evidence="1 6">AF28-15</strain>
        <strain evidence="4 8">AM27-11</strain>
        <strain evidence="3 5">AM42-1AC</strain>
    </source>
</reference>
<proteinExistence type="predicted"/>
<dbReference type="AlphaFoldDB" id="A0A413TBH4"/>
<protein>
    <submittedName>
        <fullName evidence="3">1,4-dihydroxy-6-naphthoate synthase</fullName>
    </submittedName>
</protein>
<name>A0A413TBH4_9FIRM</name>
<comment type="caution">
    <text evidence="3">The sequence shown here is derived from an EMBL/GenBank/DDBJ whole genome shotgun (WGS) entry which is preliminary data.</text>
</comment>
<accession>A0A413TBH4</accession>
<dbReference type="RefSeq" id="WP_118112157.1">
    <property type="nucleotide sequence ID" value="NZ_CABJFX010000063.1"/>
</dbReference>
<gene>
    <name evidence="4" type="ORF">DW707_17970</name>
    <name evidence="3" type="ORF">DW914_18735</name>
    <name evidence="2" type="ORF">DWY29_17340</name>
    <name evidence="1" type="ORF">DWY96_17145</name>
</gene>
<evidence type="ECO:0000313" key="8">
    <source>
        <dbReference type="Proteomes" id="UP000286271"/>
    </source>
</evidence>
<dbReference type="EMBL" id="QSFX01000063">
    <property type="protein sequence ID" value="RHA82199.1"/>
    <property type="molecule type" value="Genomic_DNA"/>
</dbReference>
<dbReference type="EMBL" id="QSKW01000060">
    <property type="protein sequence ID" value="RHE89711.1"/>
    <property type="molecule type" value="Genomic_DNA"/>
</dbReference>